<evidence type="ECO:0000256" key="1">
    <source>
        <dbReference type="SAM" id="Coils"/>
    </source>
</evidence>
<feature type="region of interest" description="Disordered" evidence="2">
    <location>
        <begin position="365"/>
        <end position="405"/>
    </location>
</feature>
<dbReference type="Proteomes" id="UP001652740">
    <property type="component" value="Unplaced"/>
</dbReference>
<feature type="coiled-coil region" evidence="1">
    <location>
        <begin position="82"/>
        <end position="215"/>
    </location>
</feature>
<dbReference type="GeneID" id="113514076"/>
<sequence>MEECSVCKERVSKIQNYESEIEKEKIRECQKALERESIAKGMQCTKEDELRLREMQRIQMQEKKYLEQEEENRERMWHSLLLNDVKRKEEEERIKKQRDQQEMLERRMAYDEQIASANRKRQELLREEREKENRRLDRMKKKMEQDHYDAIKRKKEQQLVNKQNFIEGHNTKLSRLKQEKMQERQLENNTIRIALEELQKERQRKIDEMHNLRKEKEICTTNVNHERKIACELEEESDKMTSEWKRMEENKLDEYLRRIETEKLMGKQRAAQDYKRYLDAKKNEIERERQERSERMQRVTRTALSELQRKLNKADEELRKQIEYRRSLSEQIKENQKFIESELKDIAHKESPFTKRAELFKDVMESRHKTSSTRTSTNPVHPFKRLIESQEAKTSPVQLPSIVKR</sequence>
<proteinExistence type="predicted"/>
<accession>A0ABM3N3C0</accession>
<organism evidence="3 4">
    <name type="scientific">Galleria mellonella</name>
    <name type="common">Greater wax moth</name>
    <dbReference type="NCBI Taxonomy" id="7137"/>
    <lineage>
        <taxon>Eukaryota</taxon>
        <taxon>Metazoa</taxon>
        <taxon>Ecdysozoa</taxon>
        <taxon>Arthropoda</taxon>
        <taxon>Hexapoda</taxon>
        <taxon>Insecta</taxon>
        <taxon>Pterygota</taxon>
        <taxon>Neoptera</taxon>
        <taxon>Endopterygota</taxon>
        <taxon>Lepidoptera</taxon>
        <taxon>Glossata</taxon>
        <taxon>Ditrysia</taxon>
        <taxon>Pyraloidea</taxon>
        <taxon>Pyralidae</taxon>
        <taxon>Galleriinae</taxon>
        <taxon>Galleria</taxon>
    </lineage>
</organism>
<keyword evidence="1" id="KW-0175">Coiled coil</keyword>
<protein>
    <submittedName>
        <fullName evidence="4">Golgin subfamily A member 6-like protein 22</fullName>
    </submittedName>
</protein>
<evidence type="ECO:0000313" key="3">
    <source>
        <dbReference type="Proteomes" id="UP001652740"/>
    </source>
</evidence>
<gene>
    <name evidence="4" type="primary">LOC113514076</name>
</gene>
<evidence type="ECO:0000313" key="4">
    <source>
        <dbReference type="RefSeq" id="XP_052758067.1"/>
    </source>
</evidence>
<evidence type="ECO:0000256" key="2">
    <source>
        <dbReference type="SAM" id="MobiDB-lite"/>
    </source>
</evidence>
<reference evidence="4" key="1">
    <citation type="submission" date="2025-08" db="UniProtKB">
        <authorList>
            <consortium name="RefSeq"/>
        </authorList>
    </citation>
    <scope>IDENTIFICATION</scope>
    <source>
        <tissue evidence="4">Whole larvae</tissue>
    </source>
</reference>
<dbReference type="RefSeq" id="XP_052758067.1">
    <property type="nucleotide sequence ID" value="XM_052902107.1"/>
</dbReference>
<keyword evidence="3" id="KW-1185">Reference proteome</keyword>
<feature type="coiled-coil region" evidence="1">
    <location>
        <begin position="271"/>
        <end position="324"/>
    </location>
</feature>
<name>A0ABM3N3C0_GALME</name>